<dbReference type="Proteomes" id="UP000290819">
    <property type="component" value="Unassembled WGS sequence"/>
</dbReference>
<keyword evidence="2" id="KW-1185">Reference proteome</keyword>
<accession>A0A4Q1VRI8</accession>
<dbReference type="AlphaFoldDB" id="A0A4Q1VRI8"/>
<gene>
    <name evidence="1" type="ORF">B5V03_01500</name>
</gene>
<organism evidence="1 2">
    <name type="scientific">Bradyrhizobium betae</name>
    <dbReference type="NCBI Taxonomy" id="244734"/>
    <lineage>
        <taxon>Bacteria</taxon>
        <taxon>Pseudomonadati</taxon>
        <taxon>Pseudomonadota</taxon>
        <taxon>Alphaproteobacteria</taxon>
        <taxon>Hyphomicrobiales</taxon>
        <taxon>Nitrobacteraceae</taxon>
        <taxon>Bradyrhizobium</taxon>
    </lineage>
</organism>
<dbReference type="EMBL" id="MZXW01000004">
    <property type="protein sequence ID" value="RXT54156.1"/>
    <property type="molecule type" value="Genomic_DNA"/>
</dbReference>
<comment type="caution">
    <text evidence="1">The sequence shown here is derived from an EMBL/GenBank/DDBJ whole genome shotgun (WGS) entry which is preliminary data.</text>
</comment>
<protein>
    <submittedName>
        <fullName evidence="1">Uncharacterized protein</fullName>
    </submittedName>
</protein>
<dbReference type="RefSeq" id="WP_129267500.1">
    <property type="nucleotide sequence ID" value="NZ_MZXW01000004.1"/>
</dbReference>
<name>A0A4Q1VRI8_9BRAD</name>
<evidence type="ECO:0000313" key="2">
    <source>
        <dbReference type="Proteomes" id="UP000290819"/>
    </source>
</evidence>
<reference evidence="1 2" key="1">
    <citation type="submission" date="2017-03" db="EMBL/GenBank/DDBJ databases">
        <authorList>
            <person name="Safronova V.I."/>
            <person name="Sazanova A.L."/>
            <person name="Chirak E.R."/>
        </authorList>
    </citation>
    <scope>NUCLEOTIDE SEQUENCE [LARGE SCALE GENOMIC DNA]</scope>
    <source>
        <strain evidence="1 2">Opo-243</strain>
    </source>
</reference>
<evidence type="ECO:0000313" key="1">
    <source>
        <dbReference type="EMBL" id="RXT54156.1"/>
    </source>
</evidence>
<dbReference type="OrthoDB" id="8448852at2"/>
<proteinExistence type="predicted"/>
<sequence length="298" mass="33023">MLAFHETETCEGIIQHLEQRQCAWRSDVQIRDRGSETSADARVEMAFRLDDQLYAIEHTGIEPFDGFMAHQNRAASLFLPLQAAAAAALGSMLANGVVIEMHLPIDAFTDRKMPEVRAIQAALLAWITATAPTLPPRRYANYRGTLVTAQPAGVPFQASLVRFDGIAGMEGRFQLKHLTRGSETPRVERIARACEKKFPKLARWKQSDGARTVLVFEDNDVQLTNVSIVAEAYLPIAGARADAPDETYMVSTYTLPWYAWPLLVAGQSYFDLAAISHPVHFEMDTSGRLLKPGLTAHV</sequence>